<dbReference type="InterPro" id="IPR044097">
    <property type="entry name" value="Bds1/SdsA1_MBL-fold"/>
</dbReference>
<dbReference type="InterPro" id="IPR029228">
    <property type="entry name" value="Alkyl_sulf_dimr"/>
</dbReference>
<dbReference type="EMBL" id="MLCB01000166">
    <property type="protein sequence ID" value="OJI92813.1"/>
    <property type="molecule type" value="Genomic_DNA"/>
</dbReference>
<name>A0A1L9NUE8_9RHOB</name>
<dbReference type="PANTHER" id="PTHR43223">
    <property type="entry name" value="ALKYL/ARYL-SULFATASE"/>
    <property type="match status" value="1"/>
</dbReference>
<dbReference type="Pfam" id="PF00753">
    <property type="entry name" value="Lactamase_B"/>
    <property type="match status" value="1"/>
</dbReference>
<sequence length="425" mass="46657">MHPELKAHPAYFEKEIVKLADNVYQAFGFAASNVYMIIGDDGLIIVDTSETTAAAENILAEFRKITDLPIKTIILTHSHRDHVSGASVFAEGSNPEILASTRYSEDSLFVASDHPQPVKAMQVRTKRQFGIGLSYPDEIIGIGVGPGARPLKGMGAGSLPPTRRIGDEGEKITIQGIDLGLVRAPGETPDHIVVWYPEKKVLICGDNFYRSFPNLYPPRGTAYRDFDSWADTMDLLMGFGPEVLGPGHTKAVFGAQKIKSDLTDYRDAIRHIVDETRNGMDEGLTIDELAHKVKLPDHLAKKPHLREYYGRVDFSVRAYFVGTMGWFDGNPTSLSPLAPKDEAARFIEMAGGGASVLASAQKALADGDFQWGLQLVDRLLNVGYEVDTAKALKAETLRAHAVSQINCPTRHYYIQCAKEIEQGDA</sequence>
<dbReference type="Proteomes" id="UP000184514">
    <property type="component" value="Unassembled WGS sequence"/>
</dbReference>
<dbReference type="GO" id="GO:0018741">
    <property type="term" value="F:linear primary-alkylsulfatase activity"/>
    <property type="evidence" value="ECO:0007669"/>
    <property type="project" value="InterPro"/>
</dbReference>
<dbReference type="GO" id="GO:0018909">
    <property type="term" value="P:dodecyl sulfate metabolic process"/>
    <property type="evidence" value="ECO:0007669"/>
    <property type="project" value="InterPro"/>
</dbReference>
<dbReference type="GO" id="GO:0004416">
    <property type="term" value="F:hydroxyacylglutathione hydrolase activity"/>
    <property type="evidence" value="ECO:0007669"/>
    <property type="project" value="UniProtKB-EC"/>
</dbReference>
<dbReference type="AlphaFoldDB" id="A0A1L9NUE8"/>
<evidence type="ECO:0000313" key="2">
    <source>
        <dbReference type="EMBL" id="OJI92813.1"/>
    </source>
</evidence>
<dbReference type="OrthoDB" id="7253658at2"/>
<feature type="domain" description="Metallo-beta-lactamase" evidence="1">
    <location>
        <begin position="31"/>
        <end position="248"/>
    </location>
</feature>
<proteinExistence type="predicted"/>
<dbReference type="GO" id="GO:0046983">
    <property type="term" value="F:protein dimerization activity"/>
    <property type="evidence" value="ECO:0007669"/>
    <property type="project" value="InterPro"/>
</dbReference>
<organism evidence="2 3">
    <name type="scientific">Planktotalea frisia</name>
    <dbReference type="NCBI Taxonomy" id="696762"/>
    <lineage>
        <taxon>Bacteria</taxon>
        <taxon>Pseudomonadati</taxon>
        <taxon>Pseudomonadota</taxon>
        <taxon>Alphaproteobacteria</taxon>
        <taxon>Rhodobacterales</taxon>
        <taxon>Paracoccaceae</taxon>
        <taxon>Planktotalea</taxon>
    </lineage>
</organism>
<accession>A0A1L9NUE8</accession>
<gene>
    <name evidence="2" type="primary">gloB_4</name>
    <name evidence="2" type="ORF">PFRI_29790</name>
</gene>
<dbReference type="SUPFAM" id="SSF56281">
    <property type="entry name" value="Metallo-hydrolase/oxidoreductase"/>
    <property type="match status" value="1"/>
</dbReference>
<dbReference type="RefSeq" id="WP_072631497.1">
    <property type="nucleotide sequence ID" value="NZ_JABBAN010000144.1"/>
</dbReference>
<dbReference type="InterPro" id="IPR036866">
    <property type="entry name" value="RibonucZ/Hydroxyglut_hydro"/>
</dbReference>
<dbReference type="InterPro" id="IPR001279">
    <property type="entry name" value="Metallo-B-lactamas"/>
</dbReference>
<keyword evidence="2" id="KW-0378">Hydrolase</keyword>
<dbReference type="Gene3D" id="1.25.40.880">
    <property type="entry name" value="Alkyl sulfatase, dimerisation domain"/>
    <property type="match status" value="1"/>
</dbReference>
<dbReference type="EC" id="3.1.2.6" evidence="2"/>
<dbReference type="STRING" id="696762.PFRI_29790"/>
<evidence type="ECO:0000313" key="3">
    <source>
        <dbReference type="Proteomes" id="UP000184514"/>
    </source>
</evidence>
<keyword evidence="3" id="KW-1185">Reference proteome</keyword>
<evidence type="ECO:0000259" key="1">
    <source>
        <dbReference type="SMART" id="SM00849"/>
    </source>
</evidence>
<reference evidence="2 3" key="1">
    <citation type="submission" date="2016-10" db="EMBL/GenBank/DDBJ databases">
        <title>Genome sequence of Planktotalea frisia SH6-1.</title>
        <authorList>
            <person name="Poehlein A."/>
            <person name="Bakenhus I."/>
            <person name="Voget S."/>
            <person name="Brinkhoff T."/>
            <person name="Simon M."/>
        </authorList>
    </citation>
    <scope>NUCLEOTIDE SEQUENCE [LARGE SCALE GENOMIC DNA]</scope>
    <source>
        <strain evidence="2 3">SH6-1</strain>
    </source>
</reference>
<dbReference type="Gene3D" id="3.60.15.30">
    <property type="entry name" value="Metallo-beta-lactamase domain"/>
    <property type="match status" value="1"/>
</dbReference>
<dbReference type="PANTHER" id="PTHR43223:SF1">
    <property type="entry name" value="ALKYL_ARYL-SULFATASE BDS1"/>
    <property type="match status" value="1"/>
</dbReference>
<dbReference type="InterPro" id="IPR052195">
    <property type="entry name" value="Bact_Alkyl/Aryl-Sulfatase"/>
</dbReference>
<comment type="caution">
    <text evidence="2">The sequence shown here is derived from an EMBL/GenBank/DDBJ whole genome shotgun (WGS) entry which is preliminary data.</text>
</comment>
<dbReference type="InterPro" id="IPR038536">
    <property type="entry name" value="Alkyl/aryl-sulf_dimr_sf"/>
</dbReference>
<dbReference type="CDD" id="cd07710">
    <property type="entry name" value="arylsulfatase_Sdsa1-like_MBL-fold"/>
    <property type="match status" value="1"/>
</dbReference>
<dbReference type="SMART" id="SM00849">
    <property type="entry name" value="Lactamase_B"/>
    <property type="match status" value="1"/>
</dbReference>
<dbReference type="Pfam" id="PF14863">
    <property type="entry name" value="Alkyl_sulf_dimr"/>
    <property type="match status" value="1"/>
</dbReference>
<protein>
    <submittedName>
        <fullName evidence="2">Hydroxyacylglutathione hydrolase</fullName>
        <ecNumber evidence="2">3.1.2.6</ecNumber>
    </submittedName>
</protein>